<accession>A0A1I1GXN4</accession>
<keyword evidence="2" id="KW-1185">Reference proteome</keyword>
<protein>
    <submittedName>
        <fullName evidence="1">Uncharacterized protein</fullName>
    </submittedName>
</protein>
<gene>
    <name evidence="1" type="ORF">SAMN05421842_10149</name>
</gene>
<evidence type="ECO:0000313" key="1">
    <source>
        <dbReference type="EMBL" id="SFC14618.1"/>
    </source>
</evidence>
<reference evidence="1 2" key="1">
    <citation type="submission" date="2016-10" db="EMBL/GenBank/DDBJ databases">
        <authorList>
            <person name="de Groot N.N."/>
        </authorList>
    </citation>
    <scope>NUCLEOTIDE SEQUENCE [LARGE SCALE GENOMIC DNA]</scope>
    <source>
        <strain evidence="1 2">DSM 12992</strain>
    </source>
</reference>
<name>A0A1I1GXN4_9CLOT</name>
<proteinExistence type="predicted"/>
<dbReference type="RefSeq" id="WP_090087411.1">
    <property type="nucleotide sequence ID" value="NZ_FOMG01000001.1"/>
</dbReference>
<dbReference type="EMBL" id="FOMG01000001">
    <property type="protein sequence ID" value="SFC14618.1"/>
    <property type="molecule type" value="Genomic_DNA"/>
</dbReference>
<dbReference type="AlphaFoldDB" id="A0A1I1GXN4"/>
<dbReference type="OrthoDB" id="9790865at2"/>
<organism evidence="1 2">
    <name type="scientific">Clostridium uliginosum</name>
    <dbReference type="NCBI Taxonomy" id="119641"/>
    <lineage>
        <taxon>Bacteria</taxon>
        <taxon>Bacillati</taxon>
        <taxon>Bacillota</taxon>
        <taxon>Clostridia</taxon>
        <taxon>Eubacteriales</taxon>
        <taxon>Clostridiaceae</taxon>
        <taxon>Clostridium</taxon>
    </lineage>
</organism>
<dbReference type="STRING" id="119641.SAMN05421842_10149"/>
<sequence length="125" mass="14803">MKEFEQIFNGEVLVGLTKKEVLKKLKDMQKQIEEKIERKIKFNLVLQTEYDEILIGSSLIDFKNNCINLKTKNSVIYETDEGELFYKKDGFDETRICDIEEIEEITYLINTGEYRIIDGKADWHL</sequence>
<evidence type="ECO:0000313" key="2">
    <source>
        <dbReference type="Proteomes" id="UP000199263"/>
    </source>
</evidence>
<dbReference type="Proteomes" id="UP000199263">
    <property type="component" value="Unassembled WGS sequence"/>
</dbReference>